<evidence type="ECO:0000313" key="3">
    <source>
        <dbReference type="Proteomes" id="UP000054565"/>
    </source>
</evidence>
<dbReference type="Proteomes" id="UP000054565">
    <property type="component" value="Unassembled WGS sequence"/>
</dbReference>
<name>A0A0J6Y251_COCIT</name>
<reference evidence="3" key="1">
    <citation type="journal article" date="2010" name="Genome Res.">
        <title>Population genomic sequencing of Coccidioides fungi reveals recent hybridization and transposon control.</title>
        <authorList>
            <person name="Neafsey D.E."/>
            <person name="Barker B.M."/>
            <person name="Sharpton T.J."/>
            <person name="Stajich J.E."/>
            <person name="Park D.J."/>
            <person name="Whiston E."/>
            <person name="Hung C.-Y."/>
            <person name="McMahan C."/>
            <person name="White J."/>
            <person name="Sykes S."/>
            <person name="Heiman D."/>
            <person name="Young S."/>
            <person name="Zeng Q."/>
            <person name="Abouelleil A."/>
            <person name="Aftuck L."/>
            <person name="Bessette D."/>
            <person name="Brown A."/>
            <person name="FitzGerald M."/>
            <person name="Lui A."/>
            <person name="Macdonald J.P."/>
            <person name="Priest M."/>
            <person name="Orbach M.J."/>
            <person name="Galgiani J.N."/>
            <person name="Kirkland T.N."/>
            <person name="Cole G.T."/>
            <person name="Birren B.W."/>
            <person name="Henn M.R."/>
            <person name="Taylor J.W."/>
            <person name="Rounsley S.D."/>
        </authorList>
    </citation>
    <scope>NUCLEOTIDE SEQUENCE [LARGE SCALE GENOMIC DNA]</scope>
    <source>
        <strain evidence="3">RMSCC 2394</strain>
    </source>
</reference>
<proteinExistence type="predicted"/>
<gene>
    <name evidence="2" type="ORF">CIRG_01189</name>
</gene>
<sequence>MALIHKLKPSWNVRSKLHAMPARIALNVQPAVIDRPSHGSSREGANLDMLCSSSPD</sequence>
<dbReference type="AlphaFoldDB" id="A0A0J6Y251"/>
<evidence type="ECO:0000256" key="1">
    <source>
        <dbReference type="SAM" id="MobiDB-lite"/>
    </source>
</evidence>
<feature type="region of interest" description="Disordered" evidence="1">
    <location>
        <begin position="35"/>
        <end position="56"/>
    </location>
</feature>
<accession>A0A0J6Y251</accession>
<protein>
    <submittedName>
        <fullName evidence="2">Uncharacterized protein</fullName>
    </submittedName>
</protein>
<organism evidence="2 3">
    <name type="scientific">Coccidioides immitis RMSCC 2394</name>
    <dbReference type="NCBI Taxonomy" id="404692"/>
    <lineage>
        <taxon>Eukaryota</taxon>
        <taxon>Fungi</taxon>
        <taxon>Dikarya</taxon>
        <taxon>Ascomycota</taxon>
        <taxon>Pezizomycotina</taxon>
        <taxon>Eurotiomycetes</taxon>
        <taxon>Eurotiomycetidae</taxon>
        <taxon>Onygenales</taxon>
        <taxon>Onygenaceae</taxon>
        <taxon>Coccidioides</taxon>
    </lineage>
</organism>
<evidence type="ECO:0000313" key="2">
    <source>
        <dbReference type="EMBL" id="KMP01049.1"/>
    </source>
</evidence>
<dbReference type="EMBL" id="DS028093">
    <property type="protein sequence ID" value="KMP01049.1"/>
    <property type="molecule type" value="Genomic_DNA"/>
</dbReference>